<name>A0A8H6YCE9_9AGAR</name>
<evidence type="ECO:0000313" key="3">
    <source>
        <dbReference type="EMBL" id="KAF7356567.1"/>
    </source>
</evidence>
<keyword evidence="4" id="KW-1185">Reference proteome</keyword>
<proteinExistence type="predicted"/>
<dbReference type="InterPro" id="IPR055754">
    <property type="entry name" value="DUF7330"/>
</dbReference>
<feature type="compositionally biased region" description="Basic and acidic residues" evidence="1">
    <location>
        <begin position="1"/>
        <end position="16"/>
    </location>
</feature>
<protein>
    <recommendedName>
        <fullName evidence="2">DUF7330 domain-containing protein</fullName>
    </recommendedName>
</protein>
<dbReference type="AlphaFoldDB" id="A0A8H6YCE9"/>
<evidence type="ECO:0000313" key="4">
    <source>
        <dbReference type="Proteomes" id="UP000620124"/>
    </source>
</evidence>
<feature type="region of interest" description="Disordered" evidence="1">
    <location>
        <begin position="1"/>
        <end position="43"/>
    </location>
</feature>
<organism evidence="3 4">
    <name type="scientific">Mycena venus</name>
    <dbReference type="NCBI Taxonomy" id="2733690"/>
    <lineage>
        <taxon>Eukaryota</taxon>
        <taxon>Fungi</taxon>
        <taxon>Dikarya</taxon>
        <taxon>Basidiomycota</taxon>
        <taxon>Agaricomycotina</taxon>
        <taxon>Agaricomycetes</taxon>
        <taxon>Agaricomycetidae</taxon>
        <taxon>Agaricales</taxon>
        <taxon>Marasmiineae</taxon>
        <taxon>Mycenaceae</taxon>
        <taxon>Mycena</taxon>
    </lineage>
</organism>
<dbReference type="Pfam" id="PF24016">
    <property type="entry name" value="DUF7330"/>
    <property type="match status" value="1"/>
</dbReference>
<dbReference type="EMBL" id="JACAZI010000007">
    <property type="protein sequence ID" value="KAF7356567.1"/>
    <property type="molecule type" value="Genomic_DNA"/>
</dbReference>
<evidence type="ECO:0000256" key="1">
    <source>
        <dbReference type="SAM" id="MobiDB-lite"/>
    </source>
</evidence>
<sequence length="277" mass="30369">MLLDKRESKQSLKEDVEPPPYDPMEGSTSRSRRPSVLPPLPAEAYEFQETRPSLVVPGAGPAFTQINLDTRSDDITGVYYVDPQKPASELTNKKNKKNKKKLPDAMFRTRSGKIAIDLATTGLVHTVPKASVILASKSGNITLNLLPADNETRPRLNLEISNHSGTVVIFIPRTYGGAIQLATKSGSIQFLPAMSQHINVVKASDTETLALFGKQVPPSSQLPSDFCDVKTRSGKVIVGLRGEDTYVEELGLWQRIGEYFKGDSKGDHSRPPSRLDN</sequence>
<accession>A0A8H6YCE9</accession>
<evidence type="ECO:0000259" key="2">
    <source>
        <dbReference type="Pfam" id="PF24016"/>
    </source>
</evidence>
<dbReference type="Proteomes" id="UP000620124">
    <property type="component" value="Unassembled WGS sequence"/>
</dbReference>
<dbReference type="OrthoDB" id="2593559at2759"/>
<reference evidence="3" key="1">
    <citation type="submission" date="2020-05" db="EMBL/GenBank/DDBJ databases">
        <title>Mycena genomes resolve the evolution of fungal bioluminescence.</title>
        <authorList>
            <person name="Tsai I.J."/>
        </authorList>
    </citation>
    <scope>NUCLEOTIDE SEQUENCE</scope>
    <source>
        <strain evidence="3">CCC161011</strain>
    </source>
</reference>
<gene>
    <name evidence="3" type="ORF">MVEN_00990400</name>
</gene>
<feature type="domain" description="DUF7330" evidence="2">
    <location>
        <begin position="67"/>
        <end position="239"/>
    </location>
</feature>
<comment type="caution">
    <text evidence="3">The sequence shown here is derived from an EMBL/GenBank/DDBJ whole genome shotgun (WGS) entry which is preliminary data.</text>
</comment>